<evidence type="ECO:0000256" key="1">
    <source>
        <dbReference type="ARBA" id="ARBA00022737"/>
    </source>
</evidence>
<evidence type="ECO:0008006" key="6">
    <source>
        <dbReference type="Google" id="ProtNLM"/>
    </source>
</evidence>
<dbReference type="PANTHER" id="PTHR15704:SF7">
    <property type="entry name" value="SUPERKILLER COMPLEX PROTEIN 3"/>
    <property type="match status" value="1"/>
</dbReference>
<dbReference type="Pfam" id="PF14559">
    <property type="entry name" value="TPR_19"/>
    <property type="match status" value="1"/>
</dbReference>
<dbReference type="PANTHER" id="PTHR15704">
    <property type="entry name" value="SUPERKILLER 3 PROTEIN-RELATED"/>
    <property type="match status" value="1"/>
</dbReference>
<feature type="repeat" description="TPR" evidence="3">
    <location>
        <begin position="38"/>
        <end position="71"/>
    </location>
</feature>
<dbReference type="SUPFAM" id="SSF48452">
    <property type="entry name" value="TPR-like"/>
    <property type="match status" value="4"/>
</dbReference>
<keyword evidence="1" id="KW-0677">Repeat</keyword>
<dbReference type="InterPro" id="IPR039226">
    <property type="entry name" value="Ski3/TTC37"/>
</dbReference>
<reference evidence="4 5" key="1">
    <citation type="submission" date="2016-07" db="EMBL/GenBank/DDBJ databases">
        <title>Pervasive Adenine N6-methylation of Active Genes in Fungi.</title>
        <authorList>
            <consortium name="DOE Joint Genome Institute"/>
            <person name="Mondo S.J."/>
            <person name="Dannebaum R.O."/>
            <person name="Kuo R.C."/>
            <person name="Labutti K."/>
            <person name="Haridas S."/>
            <person name="Kuo A."/>
            <person name="Salamov A."/>
            <person name="Ahrendt S.R."/>
            <person name="Lipzen A."/>
            <person name="Sullivan W."/>
            <person name="Andreopoulos W.B."/>
            <person name="Clum A."/>
            <person name="Lindquist E."/>
            <person name="Daum C."/>
            <person name="Ramamoorthy G.K."/>
            <person name="Gryganskyi A."/>
            <person name="Culley D."/>
            <person name="Magnuson J.K."/>
            <person name="James T.Y."/>
            <person name="O'Malley M.A."/>
            <person name="Stajich J.E."/>
            <person name="Spatafora J.W."/>
            <person name="Visel A."/>
            <person name="Grigoriev I.V."/>
        </authorList>
    </citation>
    <scope>NUCLEOTIDE SEQUENCE [LARGE SCALE GENOMIC DNA]</scope>
    <source>
        <strain evidence="4 5">NRRL 3116</strain>
    </source>
</reference>
<dbReference type="FunCoup" id="A0A1Y2G6T5">
    <property type="interactions" value="300"/>
</dbReference>
<dbReference type="RefSeq" id="XP_021875224.1">
    <property type="nucleotide sequence ID" value="XM_022026157.1"/>
</dbReference>
<evidence type="ECO:0000256" key="2">
    <source>
        <dbReference type="ARBA" id="ARBA00022803"/>
    </source>
</evidence>
<dbReference type="GO" id="GO:0055087">
    <property type="term" value="C:Ski complex"/>
    <property type="evidence" value="ECO:0007669"/>
    <property type="project" value="InterPro"/>
</dbReference>
<dbReference type="InterPro" id="IPR011990">
    <property type="entry name" value="TPR-like_helical_dom_sf"/>
</dbReference>
<keyword evidence="5" id="KW-1185">Reference proteome</keyword>
<dbReference type="GeneID" id="33568000"/>
<name>A0A1Y2G6T5_9FUNG</name>
<dbReference type="Gene3D" id="1.25.40.10">
    <property type="entry name" value="Tetratricopeptide repeat domain"/>
    <property type="match status" value="5"/>
</dbReference>
<dbReference type="EMBL" id="MCFF01000090">
    <property type="protein sequence ID" value="ORY94281.1"/>
    <property type="molecule type" value="Genomic_DNA"/>
</dbReference>
<protein>
    <recommendedName>
        <fullName evidence="6">TPR-like protein</fullName>
    </recommendedName>
</protein>
<dbReference type="STRING" id="64571.A0A1Y2G6T5"/>
<evidence type="ECO:0000313" key="4">
    <source>
        <dbReference type="EMBL" id="ORY94281.1"/>
    </source>
</evidence>
<proteinExistence type="predicted"/>
<feature type="repeat" description="TPR" evidence="3">
    <location>
        <begin position="426"/>
        <end position="459"/>
    </location>
</feature>
<feature type="repeat" description="TPR" evidence="3">
    <location>
        <begin position="946"/>
        <end position="979"/>
    </location>
</feature>
<dbReference type="PROSITE" id="PS50005">
    <property type="entry name" value="TPR"/>
    <property type="match status" value="5"/>
</dbReference>
<keyword evidence="2 3" id="KW-0802">TPR repeat</keyword>
<dbReference type="GO" id="GO:0006401">
    <property type="term" value="P:RNA catabolic process"/>
    <property type="evidence" value="ECO:0007669"/>
    <property type="project" value="InterPro"/>
</dbReference>
<dbReference type="InParanoid" id="A0A1Y2G6T5"/>
<evidence type="ECO:0000256" key="3">
    <source>
        <dbReference type="PROSITE-ProRule" id="PRU00339"/>
    </source>
</evidence>
<gene>
    <name evidence="4" type="ORF">BCR41DRAFT_365405</name>
</gene>
<sequence length="1452" mass="162056">MSTVKVNLKNAKESIVNKNYDDALKWAQKVLDADSENYNGLIFSGIAYQNLKQTAKGEEHFKKAIAVNPEHPLAREGLIKFYEEQKKLPELIDALEEILQIHLKTSDGKKALLTTEKLIELYTNDGQMNNAVEKIRALLPGSKLYDIMENKPDQLEILKRLASFQERTDSEFYEREVKLRRGRLGGGTQEQVQNAVRKELYNQSELGSTYETILELDPEGSRDLQLKLLQFLINKMEAVAMDQKTAVREKALTLASNLINYSPSSLSTSSPSSSPLPYELILKFTDASSPSDYDTDLQEQYITKYPNTGLSKMIQAQLHFSNGEPREDLVELLEEGFKLEPNLAYGYLVICWMDHKTNDYEVGLEHATAGRDILLKQAATTGYPFSKMRRSFELCMANCQFKISPKLADNALALFQGILDADKNNIEALQGVGFVRCMEGKFEEAIQSFECVLALDSNNIPARSELGWISYLQQDYDQAEDRLREVIEMSEDPRALDLYRLGRIYYDMGGEYRENPEYSHAQLIAAAKLDPRCAGAFTYLGHYYREVVEDEVRAEKCYQHAFSLDPCEGDAGRFLSDYLLNGGSLEGAIDIYQQVIEADGKANWALNRLGFAELMRGNNIEATNAFQKLLRNDIKNALAWEGVAEAYQHEGRYMAALKAFTRNRELSPDSTVAEYHIARVHQRLGMYPEAKEHYSRTLALAERNQEPKHVPSLMGMAESFLEEGKEFFVSGYYGRSAESCGHALEYAYQLLQENPNIVSAWKLVGDACLAYRLVPRYLRLCPLETLSSILTLLPEDTNALLHFPANLDEDLLKVLKTINCSDLVDATTETTTQILDAIFTVAGLAYKKANILSGNQGHLAAHYWYDIALSYYYRYENTIKKSRTSGSAHSGSQWLNVTIRCLKASLHFEEENPIVWNALGVAALSTNPKISQHAFIKSIEYDSKNAAPWSNLGFLYILNSELDLALKAFITAQTLDPSLAEAWTGQACVANLWGTNEATGLFAHACESSTASVLEADYGYAINAFTDMLSSFHKASGPAGQTPSTGGSGIKRKSPVSAATLLVTPAFALSKYLEQRPRDVAAWNLLGLIRERFLQQEGAADCFLTAIRILDEEEGEVDNNVDAGSSYRKRKMILLHNLARALLSMQNYSGAVEAYEASLELEGTEAKPNVIRTCKHLGAGLALYYAGELERSLSMFEIALSETEQVEGMEGSRDDVVVLLSQVLWALGGEEQRAVAKEELFRCIAQSPTHLPAIFGLASMGLVQNDETLATAALKEILKFSRQELAEIDPEMRSDRLLSQYFSLLSEFKLSIAALSKSVHQAPTEAALWRRLSEHLSMTIGTSGTSAYSVAQSNAQAALDLLRQQESLQASDLMHGYAQVAGTMLLTDQERQQKVAGWKNAKKEKVEEENRQSIARVREAVSMAQRAVMAAPWERQGWQVVGVATEALVVRS</sequence>
<dbReference type="OrthoDB" id="421075at2759"/>
<feature type="repeat" description="TPR" evidence="3">
    <location>
        <begin position="637"/>
        <end position="670"/>
    </location>
</feature>
<evidence type="ECO:0000313" key="5">
    <source>
        <dbReference type="Proteomes" id="UP000193648"/>
    </source>
</evidence>
<accession>A0A1Y2G6T5</accession>
<dbReference type="Proteomes" id="UP000193648">
    <property type="component" value="Unassembled WGS sequence"/>
</dbReference>
<dbReference type="InterPro" id="IPR019734">
    <property type="entry name" value="TPR_rpt"/>
</dbReference>
<comment type="caution">
    <text evidence="4">The sequence shown here is derived from an EMBL/GenBank/DDBJ whole genome shotgun (WGS) entry which is preliminary data.</text>
</comment>
<dbReference type="Pfam" id="PF13176">
    <property type="entry name" value="TPR_7"/>
    <property type="match status" value="1"/>
</dbReference>
<organism evidence="4 5">
    <name type="scientific">Lobosporangium transversale</name>
    <dbReference type="NCBI Taxonomy" id="64571"/>
    <lineage>
        <taxon>Eukaryota</taxon>
        <taxon>Fungi</taxon>
        <taxon>Fungi incertae sedis</taxon>
        <taxon>Mucoromycota</taxon>
        <taxon>Mortierellomycotina</taxon>
        <taxon>Mortierellomycetes</taxon>
        <taxon>Mortierellales</taxon>
        <taxon>Mortierellaceae</taxon>
        <taxon>Lobosporangium</taxon>
    </lineage>
</organism>
<dbReference type="SMART" id="SM00028">
    <property type="entry name" value="TPR"/>
    <property type="match status" value="11"/>
</dbReference>
<feature type="repeat" description="TPR" evidence="3">
    <location>
        <begin position="671"/>
        <end position="704"/>
    </location>
</feature>